<dbReference type="HOGENOM" id="CLU_771115_0_0_5"/>
<evidence type="ECO:0000256" key="2">
    <source>
        <dbReference type="SAM" id="SignalP"/>
    </source>
</evidence>
<evidence type="ECO:0000256" key="1">
    <source>
        <dbReference type="SAM" id="Coils"/>
    </source>
</evidence>
<reference evidence="3 4" key="1">
    <citation type="journal article" date="2013" name="Genome Announc.">
        <title>Genome sequences for three denitrifying bacterial strains isolated from a uranium- and nitrate-contaminated subsurface environment.</title>
        <authorList>
            <person name="Venkatramanan R."/>
            <person name="Prakash O."/>
            <person name="Woyke T."/>
            <person name="Chain P."/>
            <person name="Goodwin L.A."/>
            <person name="Watson D."/>
            <person name="Brooks S."/>
            <person name="Kostka J.E."/>
            <person name="Green S.J."/>
        </authorList>
    </citation>
    <scope>NUCLEOTIDE SEQUENCE [LARGE SCALE GENOMIC DNA]</scope>
    <source>
        <strain evidence="3 4">1NES1</strain>
    </source>
</reference>
<evidence type="ECO:0000313" key="3">
    <source>
        <dbReference type="EMBL" id="AGK59926.1"/>
    </source>
</evidence>
<organism evidence="3 4">
    <name type="scientific">Hyphomicrobium denitrificans 1NES1</name>
    <dbReference type="NCBI Taxonomy" id="670307"/>
    <lineage>
        <taxon>Bacteria</taxon>
        <taxon>Pseudomonadati</taxon>
        <taxon>Pseudomonadota</taxon>
        <taxon>Alphaproteobacteria</taxon>
        <taxon>Hyphomicrobiales</taxon>
        <taxon>Hyphomicrobiaceae</taxon>
        <taxon>Hyphomicrobium</taxon>
    </lineage>
</organism>
<dbReference type="STRING" id="670307.HYPDE_41288"/>
<protein>
    <submittedName>
        <fullName evidence="3">Uncharacterized protein</fullName>
    </submittedName>
</protein>
<proteinExistence type="predicted"/>
<dbReference type="EMBL" id="CP005587">
    <property type="protein sequence ID" value="AGK59926.1"/>
    <property type="molecule type" value="Genomic_DNA"/>
</dbReference>
<keyword evidence="1" id="KW-0175">Coiled coil</keyword>
<dbReference type="AlphaFoldDB" id="N0BHL3"/>
<feature type="chain" id="PRO_5004105327" evidence="2">
    <location>
        <begin position="24"/>
        <end position="359"/>
    </location>
</feature>
<evidence type="ECO:0000313" key="4">
    <source>
        <dbReference type="Proteomes" id="UP000005952"/>
    </source>
</evidence>
<keyword evidence="4" id="KW-1185">Reference proteome</keyword>
<name>N0BHL3_9HYPH</name>
<feature type="coiled-coil region" evidence="1">
    <location>
        <begin position="205"/>
        <end position="262"/>
    </location>
</feature>
<dbReference type="Proteomes" id="UP000005952">
    <property type="component" value="Chromosome"/>
</dbReference>
<gene>
    <name evidence="3" type="ORF">HYPDE_41288</name>
</gene>
<keyword evidence="2" id="KW-0732">Signal</keyword>
<accession>N0BHL3</accession>
<feature type="signal peptide" evidence="2">
    <location>
        <begin position="1"/>
        <end position="23"/>
    </location>
</feature>
<sequence>MIYSPSKLAVFVLIATIAGPPHACFAATSGTGSGPPDPYGLAVPSSMTARATTASAAASLAQSAAGAFNKWGLSHVIQKYLKHEDNNIAELLKTTGQTGVLYRVDIQKVEGETPFYSVVGDGVQLVGAGTSPLSVNTAAQQQDTIAPAPSTGATIDRSMSYFLWFSKEGNKIKASTIPATQLINDTARRFADEKLLDAENKAAQTRALELAVVQMQNKVKSAEERARITELQRQQAETESKVHEIENQLQAALERSRRAQAASQTLTVIASALTLASQASMLKTSLGADATPEIDSAKSTADLQKIADDLAKSSSETANKFELELRTLDDRSNGIRVESLKFIRTTDYPINSVPELRQP</sequence>
<dbReference type="KEGG" id="hdt:HYPDE_41288"/>